<dbReference type="PANTHER" id="PTHR34502">
    <property type="entry name" value="DUF6594 DOMAIN-CONTAINING PROTEIN-RELATED"/>
    <property type="match status" value="1"/>
</dbReference>
<dbReference type="GeneID" id="54302551"/>
<evidence type="ECO:0000256" key="2">
    <source>
        <dbReference type="SAM" id="Phobius"/>
    </source>
</evidence>
<dbReference type="InterPro" id="IPR046529">
    <property type="entry name" value="DUF6594"/>
</dbReference>
<evidence type="ECO:0000259" key="3">
    <source>
        <dbReference type="Pfam" id="PF20237"/>
    </source>
</evidence>
<keyword evidence="2" id="KW-0812">Transmembrane</keyword>
<evidence type="ECO:0000256" key="1">
    <source>
        <dbReference type="SAM" id="MobiDB-lite"/>
    </source>
</evidence>
<dbReference type="AlphaFoldDB" id="A0A6A6B2Y7"/>
<accession>A0A6A6B2Y7</accession>
<gene>
    <name evidence="4" type="ORF">K452DRAFT_329409</name>
</gene>
<keyword evidence="5" id="KW-1185">Reference proteome</keyword>
<feature type="transmembrane region" description="Helical" evidence="2">
    <location>
        <begin position="353"/>
        <end position="375"/>
    </location>
</feature>
<evidence type="ECO:0000313" key="5">
    <source>
        <dbReference type="Proteomes" id="UP000799438"/>
    </source>
</evidence>
<reference evidence="4" key="1">
    <citation type="journal article" date="2020" name="Stud. Mycol.">
        <title>101 Dothideomycetes genomes: a test case for predicting lifestyles and emergence of pathogens.</title>
        <authorList>
            <person name="Haridas S."/>
            <person name="Albert R."/>
            <person name="Binder M."/>
            <person name="Bloem J."/>
            <person name="Labutti K."/>
            <person name="Salamov A."/>
            <person name="Andreopoulos B."/>
            <person name="Baker S."/>
            <person name="Barry K."/>
            <person name="Bills G."/>
            <person name="Bluhm B."/>
            <person name="Cannon C."/>
            <person name="Castanera R."/>
            <person name="Culley D."/>
            <person name="Daum C."/>
            <person name="Ezra D."/>
            <person name="Gonzalez J."/>
            <person name="Henrissat B."/>
            <person name="Kuo A."/>
            <person name="Liang C."/>
            <person name="Lipzen A."/>
            <person name="Lutzoni F."/>
            <person name="Magnuson J."/>
            <person name="Mondo S."/>
            <person name="Nolan M."/>
            <person name="Ohm R."/>
            <person name="Pangilinan J."/>
            <person name="Park H.-J."/>
            <person name="Ramirez L."/>
            <person name="Alfaro M."/>
            <person name="Sun H."/>
            <person name="Tritt A."/>
            <person name="Yoshinaga Y."/>
            <person name="Zwiers L.-H."/>
            <person name="Turgeon B."/>
            <person name="Goodwin S."/>
            <person name="Spatafora J."/>
            <person name="Crous P."/>
            <person name="Grigoriev I."/>
        </authorList>
    </citation>
    <scope>NUCLEOTIDE SEQUENCE</scope>
    <source>
        <strain evidence="4">CBS 121167</strain>
    </source>
</reference>
<feature type="transmembrane region" description="Helical" evidence="2">
    <location>
        <begin position="382"/>
        <end position="400"/>
    </location>
</feature>
<feature type="domain" description="DUF6594" evidence="3">
    <location>
        <begin position="102"/>
        <end position="393"/>
    </location>
</feature>
<dbReference type="OrthoDB" id="3533814at2759"/>
<dbReference type="Proteomes" id="UP000799438">
    <property type="component" value="Unassembled WGS sequence"/>
</dbReference>
<feature type="region of interest" description="Disordered" evidence="1">
    <location>
        <begin position="155"/>
        <end position="196"/>
    </location>
</feature>
<keyword evidence="2" id="KW-0472">Membrane</keyword>
<proteinExistence type="predicted"/>
<dbReference type="RefSeq" id="XP_033392809.1">
    <property type="nucleotide sequence ID" value="XM_033545055.1"/>
</dbReference>
<name>A0A6A6B2Y7_9PEZI</name>
<feature type="transmembrane region" description="Helical" evidence="2">
    <location>
        <begin position="324"/>
        <end position="347"/>
    </location>
</feature>
<dbReference type="EMBL" id="ML995507">
    <property type="protein sequence ID" value="KAF2137091.1"/>
    <property type="molecule type" value="Genomic_DNA"/>
</dbReference>
<evidence type="ECO:0000313" key="4">
    <source>
        <dbReference type="EMBL" id="KAF2137091.1"/>
    </source>
</evidence>
<dbReference type="PANTHER" id="PTHR34502:SF3">
    <property type="entry name" value="DUF6594 DOMAIN-CONTAINING PROTEIN"/>
    <property type="match status" value="1"/>
</dbReference>
<feature type="compositionally biased region" description="Polar residues" evidence="1">
    <location>
        <begin position="181"/>
        <end position="193"/>
    </location>
</feature>
<protein>
    <recommendedName>
        <fullName evidence="3">DUF6594 domain-containing protein</fullName>
    </recommendedName>
</protein>
<keyword evidence="2" id="KW-1133">Transmembrane helix</keyword>
<dbReference type="Pfam" id="PF20237">
    <property type="entry name" value="DUF6594"/>
    <property type="match status" value="1"/>
</dbReference>
<sequence>MSYVSTTNKADYPQEYDVGDYVAVRIKGGGRLFKKVMIVAKLRKAGAQWEYQLKDKGGELYQDESGKEKWPTRKSLDVRDKIGKKAATDPITTPVNQYAQGYPRLAAFNASEQNHMLYRGFSYVHSRLLLDLQTELSELEKKLYELDEEDELLANTNSETKKSPLRSQLLDVARARRQPETTKGTEGQQSITKEPTRRDILQELHKKLLKYDELLIKAREVVSFQRPTDRDYRNVTTWFSSERPLVQREEEYILWREDLVSLRHGQEWAGFDGKIEATLDYLKCDLIERVFGRPGRRHKDERELNGKPLNGQVTYFSASRVEKLVGLIITTLVVILLVIPVIAMLSLGKHNPVFSAIGIMIGFTLLFAATMSLLTKARTHELFSASAAYCAVLIVFIANFNSPNGQGVQ</sequence>
<organism evidence="4 5">
    <name type="scientific">Aplosporella prunicola CBS 121167</name>
    <dbReference type="NCBI Taxonomy" id="1176127"/>
    <lineage>
        <taxon>Eukaryota</taxon>
        <taxon>Fungi</taxon>
        <taxon>Dikarya</taxon>
        <taxon>Ascomycota</taxon>
        <taxon>Pezizomycotina</taxon>
        <taxon>Dothideomycetes</taxon>
        <taxon>Dothideomycetes incertae sedis</taxon>
        <taxon>Botryosphaeriales</taxon>
        <taxon>Aplosporellaceae</taxon>
        <taxon>Aplosporella</taxon>
    </lineage>
</organism>